<proteinExistence type="predicted"/>
<dbReference type="SUPFAM" id="SSF53474">
    <property type="entry name" value="alpha/beta-Hydrolases"/>
    <property type="match status" value="1"/>
</dbReference>
<dbReference type="Gene3D" id="3.40.50.1820">
    <property type="entry name" value="alpha/beta hydrolase"/>
    <property type="match status" value="1"/>
</dbReference>
<accession>A0AA38VG48</accession>
<gene>
    <name evidence="1" type="ORF">NKR23_g12336</name>
</gene>
<dbReference type="EMBL" id="JANBVO010000105">
    <property type="protein sequence ID" value="KAJ9130133.1"/>
    <property type="molecule type" value="Genomic_DNA"/>
</dbReference>
<sequence>MLGGRYLAALVDCLGKKHGLRIVAVDRPGKGGSTNVKANQRIKVWLETVPVLMRQLKTDHVSIVAHCCGVIYALNTVYAMPQILLPSKPVLYLFAPWVHPCHSGVEVLSVASKMPTPVISYSIDAVSFLNRVIARALNFSSIAISSTTSSFTSFSGGDSERSAADQPNLGLSAQESTARLYEITHRMLKEDMSGASGEALLSLHKAEAGPWGACDKYETCPRKLEERMRNCHATSERGECPRLLISVFWAEKDMTIGKGGEIFFDKCFKAFSAESDRCLEYRSEIVPETDHESVCLPCGAFPKICEEIAAKS</sequence>
<evidence type="ECO:0000313" key="2">
    <source>
        <dbReference type="Proteomes" id="UP001174694"/>
    </source>
</evidence>
<name>A0AA38VG48_9PEZI</name>
<keyword evidence="2" id="KW-1185">Reference proteome</keyword>
<protein>
    <recommendedName>
        <fullName evidence="3">AB hydrolase-1 domain-containing protein</fullName>
    </recommendedName>
</protein>
<comment type="caution">
    <text evidence="1">The sequence shown here is derived from an EMBL/GenBank/DDBJ whole genome shotgun (WGS) entry which is preliminary data.</text>
</comment>
<organism evidence="1 2">
    <name type="scientific">Pleurostoma richardsiae</name>
    <dbReference type="NCBI Taxonomy" id="41990"/>
    <lineage>
        <taxon>Eukaryota</taxon>
        <taxon>Fungi</taxon>
        <taxon>Dikarya</taxon>
        <taxon>Ascomycota</taxon>
        <taxon>Pezizomycotina</taxon>
        <taxon>Sordariomycetes</taxon>
        <taxon>Sordariomycetidae</taxon>
        <taxon>Calosphaeriales</taxon>
        <taxon>Pleurostomataceae</taxon>
        <taxon>Pleurostoma</taxon>
    </lineage>
</organism>
<evidence type="ECO:0000313" key="1">
    <source>
        <dbReference type="EMBL" id="KAJ9130133.1"/>
    </source>
</evidence>
<dbReference type="Proteomes" id="UP001174694">
    <property type="component" value="Unassembled WGS sequence"/>
</dbReference>
<dbReference type="AlphaFoldDB" id="A0AA38VG48"/>
<evidence type="ECO:0008006" key="3">
    <source>
        <dbReference type="Google" id="ProtNLM"/>
    </source>
</evidence>
<reference evidence="1" key="1">
    <citation type="submission" date="2022-07" db="EMBL/GenBank/DDBJ databases">
        <title>Fungi with potential for degradation of polypropylene.</title>
        <authorList>
            <person name="Gostincar C."/>
        </authorList>
    </citation>
    <scope>NUCLEOTIDE SEQUENCE</scope>
    <source>
        <strain evidence="1">EXF-13308</strain>
    </source>
</reference>
<dbReference type="InterPro" id="IPR029058">
    <property type="entry name" value="AB_hydrolase_fold"/>
</dbReference>